<proteinExistence type="predicted"/>
<gene>
    <name evidence="3" type="ORF">ACFOHJ_00090</name>
</gene>
<dbReference type="Pfam" id="PF07995">
    <property type="entry name" value="GSDH"/>
    <property type="match status" value="1"/>
</dbReference>
<dbReference type="InterPro" id="IPR011042">
    <property type="entry name" value="6-blade_b-propeller_TolB-like"/>
</dbReference>
<keyword evidence="1" id="KW-0732">Signal</keyword>
<dbReference type="Gene3D" id="2.120.10.30">
    <property type="entry name" value="TolB, C-terminal domain"/>
    <property type="match status" value="1"/>
</dbReference>
<protein>
    <submittedName>
        <fullName evidence="3">PQQ-dependent sugar dehydrogenase</fullName>
    </submittedName>
</protein>
<dbReference type="InterPro" id="IPR012938">
    <property type="entry name" value="Glc/Sorbosone_DH"/>
</dbReference>
<name>A0ABV7K2H6_9HYPH</name>
<feature type="chain" id="PRO_5047066962" evidence="1">
    <location>
        <begin position="27"/>
        <end position="466"/>
    </location>
</feature>
<evidence type="ECO:0000313" key="4">
    <source>
        <dbReference type="Proteomes" id="UP001595583"/>
    </source>
</evidence>
<dbReference type="PANTHER" id="PTHR33546:SF1">
    <property type="entry name" value="LARGE, MULTIFUNCTIONAL SECRETED PROTEIN"/>
    <property type="match status" value="1"/>
</dbReference>
<evidence type="ECO:0000256" key="1">
    <source>
        <dbReference type="SAM" id="SignalP"/>
    </source>
</evidence>
<feature type="signal peptide" evidence="1">
    <location>
        <begin position="1"/>
        <end position="26"/>
    </location>
</feature>
<comment type="caution">
    <text evidence="3">The sequence shown here is derived from an EMBL/GenBank/DDBJ whole genome shotgun (WGS) entry which is preliminary data.</text>
</comment>
<organism evidence="3 4">
    <name type="scientific">Aquamicrobium soli</name>
    <dbReference type="NCBI Taxonomy" id="1811518"/>
    <lineage>
        <taxon>Bacteria</taxon>
        <taxon>Pseudomonadati</taxon>
        <taxon>Pseudomonadota</taxon>
        <taxon>Alphaproteobacteria</taxon>
        <taxon>Hyphomicrobiales</taxon>
        <taxon>Phyllobacteriaceae</taxon>
        <taxon>Aquamicrobium</taxon>
    </lineage>
</organism>
<dbReference type="PANTHER" id="PTHR33546">
    <property type="entry name" value="LARGE, MULTIFUNCTIONAL SECRETED PROTEIN-RELATED"/>
    <property type="match status" value="1"/>
</dbReference>
<dbReference type="EMBL" id="JBHRTK010000001">
    <property type="protein sequence ID" value="MFC3204619.1"/>
    <property type="molecule type" value="Genomic_DNA"/>
</dbReference>
<dbReference type="Proteomes" id="UP001595583">
    <property type="component" value="Unassembled WGS sequence"/>
</dbReference>
<evidence type="ECO:0000313" key="3">
    <source>
        <dbReference type="EMBL" id="MFC3204619.1"/>
    </source>
</evidence>
<evidence type="ECO:0000259" key="2">
    <source>
        <dbReference type="Pfam" id="PF07995"/>
    </source>
</evidence>
<feature type="domain" description="Glucose/Sorbosone dehydrogenase" evidence="2">
    <location>
        <begin position="179"/>
        <end position="371"/>
    </location>
</feature>
<dbReference type="RefSeq" id="WP_378217274.1">
    <property type="nucleotide sequence ID" value="NZ_JBHRTK010000001.1"/>
</dbReference>
<keyword evidence="4" id="KW-1185">Reference proteome</keyword>
<dbReference type="SUPFAM" id="SSF50952">
    <property type="entry name" value="Soluble quinoprotein glucose dehydrogenase"/>
    <property type="match status" value="1"/>
</dbReference>
<reference evidence="4" key="1">
    <citation type="journal article" date="2019" name="Int. J. Syst. Evol. Microbiol.">
        <title>The Global Catalogue of Microorganisms (GCM) 10K type strain sequencing project: providing services to taxonomists for standard genome sequencing and annotation.</title>
        <authorList>
            <consortium name="The Broad Institute Genomics Platform"/>
            <consortium name="The Broad Institute Genome Sequencing Center for Infectious Disease"/>
            <person name="Wu L."/>
            <person name="Ma J."/>
        </authorList>
    </citation>
    <scope>NUCLEOTIDE SEQUENCE [LARGE SCALE GENOMIC DNA]</scope>
    <source>
        <strain evidence="4">KCTC 52165</strain>
    </source>
</reference>
<dbReference type="InterPro" id="IPR011041">
    <property type="entry name" value="Quinoprot_gluc/sorb_DH_b-prop"/>
</dbReference>
<accession>A0ABV7K2H6</accession>
<sequence length="466" mass="50294">MLAHFSFFVRRRMALALFGSSLALLAGCSDETFDTASQIGPNPKLPNIQQYLFPPMHLASIVGWKAGETPKVPQGFKIEALATGLQHPRSLYVLPNGDILVVESKSPGVEGVKRPKDLVMGWIESLSTGGDESGESNRITLLRDANGDGKPAAQSVFLDHLSSPFGVALVGSDLYIANTDSIMRYPYKEGETKITDPGTPLVALPGGPIDHHWTKSLVASKDGSLLYVGVGSNSNITENGIQAEKNRAAIWEVDRATGRWRIFADGLRNPNGLSWEPESGALWTVVNERDELGPNLVPDYMTSVKDGAFYGWPYSYYGKHIDPRVMPQRPDLVAKAIAPDYALSSHVAPLGLAFYTGDSFPVQYKGGAFVGEHGSWDRGHFNGYKVIFVPFKDGKPSGKAEDFVTGFLKNDDETHGRPVGVAVDKTGALLIADDVGDTVWRVTAAPQSAGHAYPSQNIAAAAQQAR</sequence>